<evidence type="ECO:0000256" key="7">
    <source>
        <dbReference type="ARBA" id="ARBA00023136"/>
    </source>
</evidence>
<feature type="transmembrane region" description="Helical" evidence="8">
    <location>
        <begin position="66"/>
        <end position="89"/>
    </location>
</feature>
<feature type="transmembrane region" description="Helical" evidence="8">
    <location>
        <begin position="185"/>
        <end position="208"/>
    </location>
</feature>
<keyword evidence="10" id="KW-1185">Reference proteome</keyword>
<feature type="transmembrane region" description="Helical" evidence="8">
    <location>
        <begin position="101"/>
        <end position="120"/>
    </location>
</feature>
<dbReference type="GO" id="GO:0005886">
    <property type="term" value="C:plasma membrane"/>
    <property type="evidence" value="ECO:0007669"/>
    <property type="project" value="UniProtKB-SubCell"/>
</dbReference>
<feature type="transmembrane region" description="Helical" evidence="8">
    <location>
        <begin position="126"/>
        <end position="147"/>
    </location>
</feature>
<protein>
    <submittedName>
        <fullName evidence="9">Membrane transport protein</fullName>
    </submittedName>
</protein>
<evidence type="ECO:0000256" key="3">
    <source>
        <dbReference type="ARBA" id="ARBA00022448"/>
    </source>
</evidence>
<dbReference type="AlphaFoldDB" id="A0A1V4IH68"/>
<organism evidence="9 10">
    <name type="scientific">Clostridium oryzae</name>
    <dbReference type="NCBI Taxonomy" id="1450648"/>
    <lineage>
        <taxon>Bacteria</taxon>
        <taxon>Bacillati</taxon>
        <taxon>Bacillota</taxon>
        <taxon>Clostridia</taxon>
        <taxon>Eubacteriales</taxon>
        <taxon>Clostridiaceae</taxon>
        <taxon>Clostridium</taxon>
    </lineage>
</organism>
<dbReference type="EMBL" id="MZGV01000046">
    <property type="protein sequence ID" value="OPJ59342.1"/>
    <property type="molecule type" value="Genomic_DNA"/>
</dbReference>
<evidence type="ECO:0000256" key="8">
    <source>
        <dbReference type="SAM" id="Phobius"/>
    </source>
</evidence>
<dbReference type="OrthoDB" id="9798064at2"/>
<keyword evidence="5 8" id="KW-0812">Transmembrane</keyword>
<dbReference type="GO" id="GO:0055085">
    <property type="term" value="P:transmembrane transport"/>
    <property type="evidence" value="ECO:0007669"/>
    <property type="project" value="InterPro"/>
</dbReference>
<evidence type="ECO:0000256" key="5">
    <source>
        <dbReference type="ARBA" id="ARBA00022692"/>
    </source>
</evidence>
<dbReference type="PANTHER" id="PTHR36838">
    <property type="entry name" value="AUXIN EFFLUX CARRIER FAMILY PROTEIN"/>
    <property type="match status" value="1"/>
</dbReference>
<proteinExistence type="inferred from homology"/>
<evidence type="ECO:0000256" key="4">
    <source>
        <dbReference type="ARBA" id="ARBA00022475"/>
    </source>
</evidence>
<dbReference type="Pfam" id="PF03547">
    <property type="entry name" value="Mem_trans"/>
    <property type="match status" value="1"/>
</dbReference>
<reference evidence="9 10" key="1">
    <citation type="submission" date="2017-03" db="EMBL/GenBank/DDBJ databases">
        <title>Genome sequence of Clostridium oryzae DSM 28571.</title>
        <authorList>
            <person name="Poehlein A."/>
            <person name="Daniel R."/>
        </authorList>
    </citation>
    <scope>NUCLEOTIDE SEQUENCE [LARGE SCALE GENOMIC DNA]</scope>
    <source>
        <strain evidence="9 10">DSM 28571</strain>
    </source>
</reference>
<feature type="transmembrane region" description="Helical" evidence="8">
    <location>
        <begin position="159"/>
        <end position="179"/>
    </location>
</feature>
<keyword evidence="3" id="KW-0813">Transport</keyword>
<comment type="similarity">
    <text evidence="2">Belongs to the auxin efflux carrier (TC 2.A.69) family.</text>
</comment>
<comment type="subcellular location">
    <subcellularLocation>
        <location evidence="1">Cell membrane</location>
        <topology evidence="1">Multi-pass membrane protein</topology>
    </subcellularLocation>
</comment>
<gene>
    <name evidence="9" type="ORF">CLORY_33510</name>
</gene>
<keyword evidence="6 8" id="KW-1133">Transmembrane helix</keyword>
<name>A0A1V4IH68_9CLOT</name>
<evidence type="ECO:0000313" key="9">
    <source>
        <dbReference type="EMBL" id="OPJ59342.1"/>
    </source>
</evidence>
<evidence type="ECO:0000313" key="10">
    <source>
        <dbReference type="Proteomes" id="UP000190080"/>
    </source>
</evidence>
<dbReference type="InterPro" id="IPR038770">
    <property type="entry name" value="Na+/solute_symporter_sf"/>
</dbReference>
<dbReference type="Proteomes" id="UP000190080">
    <property type="component" value="Unassembled WGS sequence"/>
</dbReference>
<dbReference type="InterPro" id="IPR004776">
    <property type="entry name" value="Mem_transp_PIN-like"/>
</dbReference>
<keyword evidence="7 8" id="KW-0472">Membrane</keyword>
<feature type="transmembrane region" description="Helical" evidence="8">
    <location>
        <begin position="6"/>
        <end position="24"/>
    </location>
</feature>
<feature type="transmembrane region" description="Helical" evidence="8">
    <location>
        <begin position="220"/>
        <end position="241"/>
    </location>
</feature>
<comment type="caution">
    <text evidence="9">The sequence shown here is derived from an EMBL/GenBank/DDBJ whole genome shotgun (WGS) entry which is preliminary data.</text>
</comment>
<accession>A0A1V4IH68</accession>
<sequence length="303" mass="33721">MANINVINQVLVLFIIVSIGYYCGKKAIITEEINQGLSDVLIKVACPLLVINSFNFHISHKILSNIIMIIILSFIVYIFFILISKILFITFNGNKKNIAEFFSIFSNCGFMGFPVLYAIYKDVGVLYASVFNISFNIFIWTYGIMIFKGKKSFKGIKSIIKNPGIASVIIGIIVMLLPVKLPYAIMHSIELVGSMTTPLSMIVIGFMLTKIDIKMIFSNLSLYYICFIRLVFAPVATWAILSIFHADQLVKNVIIMCEAMPAASLGAIFAQSSGKEPEYASQVIFITTLLSVISIPLVIMCIL</sequence>
<dbReference type="STRING" id="1450648.CLORY_33510"/>
<keyword evidence="4" id="KW-1003">Cell membrane</keyword>
<feature type="transmembrane region" description="Helical" evidence="8">
    <location>
        <begin position="283"/>
        <end position="302"/>
    </location>
</feature>
<evidence type="ECO:0000256" key="6">
    <source>
        <dbReference type="ARBA" id="ARBA00022989"/>
    </source>
</evidence>
<dbReference type="RefSeq" id="WP_079426596.1">
    <property type="nucleotide sequence ID" value="NZ_MZGV01000046.1"/>
</dbReference>
<evidence type="ECO:0000256" key="1">
    <source>
        <dbReference type="ARBA" id="ARBA00004651"/>
    </source>
</evidence>
<dbReference type="Gene3D" id="1.20.1530.20">
    <property type="match status" value="1"/>
</dbReference>
<dbReference type="PANTHER" id="PTHR36838:SF1">
    <property type="entry name" value="SLR1864 PROTEIN"/>
    <property type="match status" value="1"/>
</dbReference>
<evidence type="ECO:0000256" key="2">
    <source>
        <dbReference type="ARBA" id="ARBA00010145"/>
    </source>
</evidence>